<sequence>MFSLVIEPSPHIEPINPLVIRSPPQYVCLCGSKQRFIVGLLTILFGCQCSAHV</sequence>
<accession>A0A0B7BGF9</accession>
<gene>
    <name evidence="1" type="primary">ORF186242</name>
</gene>
<dbReference type="AlphaFoldDB" id="A0A0B7BGF9"/>
<organism evidence="1">
    <name type="scientific">Arion vulgaris</name>
    <dbReference type="NCBI Taxonomy" id="1028688"/>
    <lineage>
        <taxon>Eukaryota</taxon>
        <taxon>Metazoa</taxon>
        <taxon>Spiralia</taxon>
        <taxon>Lophotrochozoa</taxon>
        <taxon>Mollusca</taxon>
        <taxon>Gastropoda</taxon>
        <taxon>Heterobranchia</taxon>
        <taxon>Euthyneura</taxon>
        <taxon>Panpulmonata</taxon>
        <taxon>Eupulmonata</taxon>
        <taxon>Stylommatophora</taxon>
        <taxon>Helicina</taxon>
        <taxon>Arionoidea</taxon>
        <taxon>Arionidae</taxon>
        <taxon>Arion</taxon>
    </lineage>
</organism>
<evidence type="ECO:0000313" key="1">
    <source>
        <dbReference type="EMBL" id="CEK92048.1"/>
    </source>
</evidence>
<proteinExistence type="predicted"/>
<name>A0A0B7BGF9_9EUPU</name>
<dbReference type="EMBL" id="HACG01045183">
    <property type="protein sequence ID" value="CEK92048.1"/>
    <property type="molecule type" value="Transcribed_RNA"/>
</dbReference>
<protein>
    <submittedName>
        <fullName evidence="1">Uncharacterized protein</fullName>
    </submittedName>
</protein>
<reference evidence="1" key="1">
    <citation type="submission" date="2014-12" db="EMBL/GenBank/DDBJ databases">
        <title>Insight into the proteome of Arion vulgaris.</title>
        <authorList>
            <person name="Aradska J."/>
            <person name="Bulat T."/>
            <person name="Smidak R."/>
            <person name="Sarate P."/>
            <person name="Gangsoo J."/>
            <person name="Sialana F."/>
            <person name="Bilban M."/>
            <person name="Lubec G."/>
        </authorList>
    </citation>
    <scope>NUCLEOTIDE SEQUENCE</scope>
    <source>
        <tissue evidence="1">Skin</tissue>
    </source>
</reference>